<dbReference type="Pfam" id="PF10607">
    <property type="entry name" value="CTLH"/>
    <property type="match status" value="1"/>
</dbReference>
<dbReference type="GO" id="GO:0005737">
    <property type="term" value="C:cytoplasm"/>
    <property type="evidence" value="ECO:0007669"/>
    <property type="project" value="UniProtKB-SubCell"/>
</dbReference>
<dbReference type="InterPro" id="IPR045098">
    <property type="entry name" value="Fyv10_fam"/>
</dbReference>
<evidence type="ECO:0000256" key="6">
    <source>
        <dbReference type="PROSITE-ProRule" id="PRU01215"/>
    </source>
</evidence>
<dbReference type="PROSITE" id="PS50897">
    <property type="entry name" value="CTLH"/>
    <property type="match status" value="1"/>
</dbReference>
<dbReference type="GO" id="GO:0034657">
    <property type="term" value="C:GID complex"/>
    <property type="evidence" value="ECO:0007669"/>
    <property type="project" value="TreeGrafter"/>
</dbReference>
<evidence type="ECO:0000259" key="9">
    <source>
        <dbReference type="PROSITE" id="PS51867"/>
    </source>
</evidence>
<dbReference type="InterPro" id="IPR024964">
    <property type="entry name" value="CTLH/CRA"/>
</dbReference>
<evidence type="ECO:0000256" key="1">
    <source>
        <dbReference type="ARBA" id="ARBA00004496"/>
    </source>
</evidence>
<dbReference type="GO" id="GO:0005634">
    <property type="term" value="C:nucleus"/>
    <property type="evidence" value="ECO:0007669"/>
    <property type="project" value="TreeGrafter"/>
</dbReference>
<dbReference type="GO" id="GO:0043161">
    <property type="term" value="P:proteasome-mediated ubiquitin-dependent protein catabolic process"/>
    <property type="evidence" value="ECO:0007669"/>
    <property type="project" value="InterPro"/>
</dbReference>
<feature type="region of interest" description="Disordered" evidence="7">
    <location>
        <begin position="411"/>
        <end position="439"/>
    </location>
</feature>
<evidence type="ECO:0000256" key="2">
    <source>
        <dbReference type="ARBA" id="ARBA00022490"/>
    </source>
</evidence>
<gene>
    <name evidence="10" type="ORF">BU14_0414s0011</name>
</gene>
<evidence type="ECO:0000313" key="10">
    <source>
        <dbReference type="EMBL" id="OSX72685.1"/>
    </source>
</evidence>
<protein>
    <recommendedName>
        <fullName evidence="12">CTLH domain-containing protein</fullName>
    </recommendedName>
</protein>
<dbReference type="SMART" id="SM00757">
    <property type="entry name" value="CRA"/>
    <property type="match status" value="1"/>
</dbReference>
<keyword evidence="5" id="KW-0862">Zinc</keyword>
<dbReference type="InterPro" id="IPR044063">
    <property type="entry name" value="ZF_RING_GID"/>
</dbReference>
<dbReference type="GO" id="GO:0061630">
    <property type="term" value="F:ubiquitin protein ligase activity"/>
    <property type="evidence" value="ECO:0007669"/>
    <property type="project" value="InterPro"/>
</dbReference>
<evidence type="ECO:0000256" key="7">
    <source>
        <dbReference type="SAM" id="MobiDB-lite"/>
    </source>
</evidence>
<name>A0A1X6NVU5_PORUM</name>
<reference evidence="10 11" key="1">
    <citation type="submission" date="2017-03" db="EMBL/GenBank/DDBJ databases">
        <title>WGS assembly of Porphyra umbilicalis.</title>
        <authorList>
            <person name="Brawley S.H."/>
            <person name="Blouin N.A."/>
            <person name="Ficko-Blean E."/>
            <person name="Wheeler G.L."/>
            <person name="Lohr M."/>
            <person name="Goodson H.V."/>
            <person name="Jenkins J.W."/>
            <person name="Blaby-Haas C.E."/>
            <person name="Helliwell K.E."/>
            <person name="Chan C."/>
            <person name="Marriage T."/>
            <person name="Bhattacharya D."/>
            <person name="Klein A.S."/>
            <person name="Badis Y."/>
            <person name="Brodie J."/>
            <person name="Cao Y."/>
            <person name="Collen J."/>
            <person name="Dittami S.M."/>
            <person name="Gachon C.M."/>
            <person name="Green B.R."/>
            <person name="Karpowicz S."/>
            <person name="Kim J.W."/>
            <person name="Kudahl U."/>
            <person name="Lin S."/>
            <person name="Michel G."/>
            <person name="Mittag M."/>
            <person name="Olson B.J."/>
            <person name="Pangilinan J."/>
            <person name="Peng Y."/>
            <person name="Qiu H."/>
            <person name="Shu S."/>
            <person name="Singer J.T."/>
            <person name="Smith A.G."/>
            <person name="Sprecher B.N."/>
            <person name="Wagner V."/>
            <person name="Wang W."/>
            <person name="Wang Z.-Y."/>
            <person name="Yan J."/>
            <person name="Yarish C."/>
            <person name="Zoeuner-Riek S."/>
            <person name="Zhuang Y."/>
            <person name="Zou Y."/>
            <person name="Lindquist E.A."/>
            <person name="Grimwood J."/>
            <person name="Barry K."/>
            <person name="Rokhsar D.S."/>
            <person name="Schmutz J."/>
            <person name="Stiller J.W."/>
            <person name="Grossman A.R."/>
            <person name="Prochnik S.E."/>
        </authorList>
    </citation>
    <scope>NUCLEOTIDE SEQUENCE [LARGE SCALE GENOMIC DNA]</scope>
    <source>
        <strain evidence="10">4086291</strain>
    </source>
</reference>
<dbReference type="PANTHER" id="PTHR12170">
    <property type="entry name" value="MACROPHAGE ERYTHROBLAST ATTACHER-RELATED"/>
    <property type="match status" value="1"/>
</dbReference>
<dbReference type="SMART" id="SM00668">
    <property type="entry name" value="CTLH"/>
    <property type="match status" value="1"/>
</dbReference>
<dbReference type="CDD" id="cd16659">
    <property type="entry name" value="RING-Ubox_Emp"/>
    <property type="match status" value="1"/>
</dbReference>
<dbReference type="AlphaFoldDB" id="A0A1X6NVU5"/>
<keyword evidence="2" id="KW-0963">Cytoplasm</keyword>
<evidence type="ECO:0000259" key="8">
    <source>
        <dbReference type="PROSITE" id="PS50897"/>
    </source>
</evidence>
<dbReference type="EMBL" id="KV919045">
    <property type="protein sequence ID" value="OSX72685.1"/>
    <property type="molecule type" value="Genomic_DNA"/>
</dbReference>
<organism evidence="10 11">
    <name type="scientific">Porphyra umbilicalis</name>
    <name type="common">Purple laver</name>
    <name type="synonym">Red alga</name>
    <dbReference type="NCBI Taxonomy" id="2786"/>
    <lineage>
        <taxon>Eukaryota</taxon>
        <taxon>Rhodophyta</taxon>
        <taxon>Bangiophyceae</taxon>
        <taxon>Bangiales</taxon>
        <taxon>Bangiaceae</taxon>
        <taxon>Porphyra</taxon>
    </lineage>
</organism>
<dbReference type="OrthoDB" id="1933455at2759"/>
<dbReference type="PROSITE" id="PS51867">
    <property type="entry name" value="ZF_RING_GID"/>
    <property type="match status" value="1"/>
</dbReference>
<evidence type="ECO:0000256" key="3">
    <source>
        <dbReference type="ARBA" id="ARBA00022723"/>
    </source>
</evidence>
<dbReference type="InterPro" id="IPR013144">
    <property type="entry name" value="CRA_dom"/>
</dbReference>
<proteinExistence type="predicted"/>
<evidence type="ECO:0000256" key="5">
    <source>
        <dbReference type="ARBA" id="ARBA00022833"/>
    </source>
</evidence>
<evidence type="ECO:0000313" key="11">
    <source>
        <dbReference type="Proteomes" id="UP000218209"/>
    </source>
</evidence>
<dbReference type="PANTHER" id="PTHR12170:SF2">
    <property type="entry name" value="E3 UBIQUITIN-PROTEIN TRANSFERASE MAEA"/>
    <property type="match status" value="1"/>
</dbReference>
<accession>A0A1X6NVU5</accession>
<feature type="domain" description="RING-Gid-type" evidence="9">
    <location>
        <begin position="346"/>
        <end position="415"/>
    </location>
</feature>
<keyword evidence="4 6" id="KW-0863">Zinc-finger</keyword>
<keyword evidence="11" id="KW-1185">Reference proteome</keyword>
<comment type="subcellular location">
    <subcellularLocation>
        <location evidence="1">Cytoplasm</location>
    </subcellularLocation>
</comment>
<dbReference type="InterPro" id="IPR006595">
    <property type="entry name" value="CTLH_C"/>
</dbReference>
<dbReference type="GO" id="GO:0008270">
    <property type="term" value="F:zinc ion binding"/>
    <property type="evidence" value="ECO:0007669"/>
    <property type="project" value="UniProtKB-KW"/>
</dbReference>
<dbReference type="Proteomes" id="UP000218209">
    <property type="component" value="Unassembled WGS sequence"/>
</dbReference>
<sequence>MELEHPLLKVPTEELQRQFRSTKRRVDKELDAVVAALAAAGRGAPPPPPDGAPPSLAQAAAARTAARALRDAASRLRAVQPRLTDAAAAAAGTFTTLRRRLHHLTAPAAVSPKHGPRQPPYTVAASLVPPPAVAARRTWERTRLTRLVVDYLGRGGHAGLAARLAASTGIEWLVDLDAYADGRAITDALGRRDPRPLLKWCAANERRLGKAGSRLELRARTQVFVELVRGRRLPDAIAYAKKHLVPGCVPHATPRLLRAMALLAFPPDTAVAPYAEMYADGRWGELADAFREDYYALHGLARVAALATAVKAGLAALKTRYCAGEPLARPVLAGDGETLVRHNVDCPACVEPTRALAADLPYAFHLQSALVCALSRRPMDADNLPLLLPNGNVYSRLAILKAAEHGDGVFTDPRTGDTYEYPQEGGDDGRGGAPASAGSAFPCTTRTVLE</sequence>
<feature type="zinc finger region" description="RING-Gid-type" evidence="6">
    <location>
        <begin position="346"/>
        <end position="415"/>
    </location>
</feature>
<evidence type="ECO:0000256" key="4">
    <source>
        <dbReference type="ARBA" id="ARBA00022771"/>
    </source>
</evidence>
<keyword evidence="3" id="KW-0479">Metal-binding</keyword>
<evidence type="ECO:0008006" key="12">
    <source>
        <dbReference type="Google" id="ProtNLM"/>
    </source>
</evidence>
<feature type="domain" description="CTLH" evidence="8">
    <location>
        <begin position="178"/>
        <end position="235"/>
    </location>
</feature>